<proteinExistence type="predicted"/>
<dbReference type="Proteomes" id="UP000318081">
    <property type="component" value="Chromosome"/>
</dbReference>
<dbReference type="EMBL" id="CP036432">
    <property type="protein sequence ID" value="QDV81950.1"/>
    <property type="molecule type" value="Genomic_DNA"/>
</dbReference>
<accession>A0ABX5XKR7</accession>
<keyword evidence="2" id="KW-1185">Reference proteome</keyword>
<sequence length="397" mass="44768">MQCPPTPAQQVRFTATEAFDAMSSLTSFREPVTGEVNMATTSMLGNATPKPVSRVRPSKVDPRTAQPFTLDQELEPFGTWAGDPILVPPKDASKEMAETMLRQSGILTSKEKSWESVVEEHRGQFTQVRELELTKASIRLPQSKLFFTVTQQDHFDKITDPIPACVQTRLDEFLAGPGKRRGVKVYYLKPLCIEVDHELIFTSREGLMSAITKVQEEVFTEYRRMYLFRRPRHTLGKMAHATMAMPRAIANRAIQRRQKAIDAYQAKLEFQRRRIALRAAKTFEKNRTTGCSFDEMLELTNPLQRHDVIEQYGVENELSRAKRDQLIRMAAGQIPWFVAFTLGMSYLVSVGITIGTSLSPPVMVCDPAFVAEFPGSNGQVLKIGHFDEVAGVTHVEI</sequence>
<organism evidence="1 2">
    <name type="scientific">Stieleria magnilauensis</name>
    <dbReference type="NCBI Taxonomy" id="2527963"/>
    <lineage>
        <taxon>Bacteria</taxon>
        <taxon>Pseudomonadati</taxon>
        <taxon>Planctomycetota</taxon>
        <taxon>Planctomycetia</taxon>
        <taxon>Pirellulales</taxon>
        <taxon>Pirellulaceae</taxon>
        <taxon>Stieleria</taxon>
    </lineage>
</organism>
<reference evidence="1 2" key="1">
    <citation type="submission" date="2019-02" db="EMBL/GenBank/DDBJ databases">
        <title>Deep-cultivation of Planctomycetes and their phenomic and genomic characterization uncovers novel biology.</title>
        <authorList>
            <person name="Wiegand S."/>
            <person name="Jogler M."/>
            <person name="Boedeker C."/>
            <person name="Pinto D."/>
            <person name="Vollmers J."/>
            <person name="Rivas-Marin E."/>
            <person name="Kohn T."/>
            <person name="Peeters S.H."/>
            <person name="Heuer A."/>
            <person name="Rast P."/>
            <person name="Oberbeckmann S."/>
            <person name="Bunk B."/>
            <person name="Jeske O."/>
            <person name="Meyerdierks A."/>
            <person name="Storesund J.E."/>
            <person name="Kallscheuer N."/>
            <person name="Luecker S."/>
            <person name="Lage O.M."/>
            <person name="Pohl T."/>
            <person name="Merkel B.J."/>
            <person name="Hornburger P."/>
            <person name="Mueller R.-W."/>
            <person name="Bruemmer F."/>
            <person name="Labrenz M."/>
            <person name="Spormann A.M."/>
            <person name="Op den Camp H."/>
            <person name="Overmann J."/>
            <person name="Amann R."/>
            <person name="Jetten M.S.M."/>
            <person name="Mascher T."/>
            <person name="Medema M.H."/>
            <person name="Devos D.P."/>
            <person name="Kaster A.-K."/>
            <person name="Ovreas L."/>
            <person name="Rohde M."/>
            <person name="Galperin M.Y."/>
            <person name="Jogler C."/>
        </authorList>
    </citation>
    <scope>NUCLEOTIDE SEQUENCE [LARGE SCALE GENOMIC DNA]</scope>
    <source>
        <strain evidence="1 2">TBK1r</strain>
    </source>
</reference>
<evidence type="ECO:0000313" key="2">
    <source>
        <dbReference type="Proteomes" id="UP000318081"/>
    </source>
</evidence>
<evidence type="ECO:0000313" key="1">
    <source>
        <dbReference type="EMBL" id="QDV81950.1"/>
    </source>
</evidence>
<protein>
    <submittedName>
        <fullName evidence="1">Uncharacterized protein</fullName>
    </submittedName>
</protein>
<name>A0ABX5XKR7_9BACT</name>
<gene>
    <name evidence="1" type="ORF">TBK1r_08740</name>
</gene>